<name>A0AAV4R6I1_9ARAC</name>
<accession>A0AAV4R6I1</accession>
<protein>
    <submittedName>
        <fullName evidence="1">Uncharacterized protein</fullName>
    </submittedName>
</protein>
<proteinExistence type="predicted"/>
<organism evidence="1 2">
    <name type="scientific">Caerostris darwini</name>
    <dbReference type="NCBI Taxonomy" id="1538125"/>
    <lineage>
        <taxon>Eukaryota</taxon>
        <taxon>Metazoa</taxon>
        <taxon>Ecdysozoa</taxon>
        <taxon>Arthropoda</taxon>
        <taxon>Chelicerata</taxon>
        <taxon>Arachnida</taxon>
        <taxon>Araneae</taxon>
        <taxon>Araneomorphae</taxon>
        <taxon>Entelegynae</taxon>
        <taxon>Araneoidea</taxon>
        <taxon>Araneidae</taxon>
        <taxon>Caerostris</taxon>
    </lineage>
</organism>
<comment type="caution">
    <text evidence="1">The sequence shown here is derived from an EMBL/GenBank/DDBJ whole genome shotgun (WGS) entry which is preliminary data.</text>
</comment>
<gene>
    <name evidence="1" type="ORF">CDAR_27341</name>
</gene>
<dbReference type="AlphaFoldDB" id="A0AAV4R6I1"/>
<sequence>MDQFRKTTALGEDTKQFADVGDNGQGGLITPILDIHCAPWRDARSWRRDFLFAWKSVKFHGWLQCNWSGIDDTQVSSKNNIVLIFRLAACHKTILGVYVMSSCYKAENMEINIETN</sequence>
<reference evidence="1 2" key="1">
    <citation type="submission" date="2021-06" db="EMBL/GenBank/DDBJ databases">
        <title>Caerostris darwini draft genome.</title>
        <authorList>
            <person name="Kono N."/>
            <person name="Arakawa K."/>
        </authorList>
    </citation>
    <scope>NUCLEOTIDE SEQUENCE [LARGE SCALE GENOMIC DNA]</scope>
</reference>
<evidence type="ECO:0000313" key="1">
    <source>
        <dbReference type="EMBL" id="GIY17933.1"/>
    </source>
</evidence>
<evidence type="ECO:0000313" key="2">
    <source>
        <dbReference type="Proteomes" id="UP001054837"/>
    </source>
</evidence>
<dbReference type="Proteomes" id="UP001054837">
    <property type="component" value="Unassembled WGS sequence"/>
</dbReference>
<dbReference type="EMBL" id="BPLQ01005852">
    <property type="protein sequence ID" value="GIY17933.1"/>
    <property type="molecule type" value="Genomic_DNA"/>
</dbReference>
<keyword evidence="2" id="KW-1185">Reference proteome</keyword>